<evidence type="ECO:0000256" key="2">
    <source>
        <dbReference type="ARBA" id="ARBA00009874"/>
    </source>
</evidence>
<keyword evidence="5" id="KW-1000">Mitochondrion outer membrane</keyword>
<evidence type="ECO:0000256" key="8">
    <source>
        <dbReference type="ARBA" id="ARBA00023010"/>
    </source>
</evidence>
<keyword evidence="11" id="KW-0675">Receptor</keyword>
<comment type="caution">
    <text evidence="12">The sequence shown here is derived from an EMBL/GenBank/DDBJ whole genome shotgun (WGS) entry which is preliminary data.</text>
</comment>
<dbReference type="GO" id="GO:0006886">
    <property type="term" value="P:intracellular protein transport"/>
    <property type="evidence" value="ECO:0007669"/>
    <property type="project" value="InterPro"/>
</dbReference>
<comment type="subcellular location">
    <subcellularLocation>
        <location evidence="1">Mitochondrion outer membrane</location>
        <topology evidence="1">Single-pass membrane protein</topology>
    </subcellularLocation>
</comment>
<evidence type="ECO:0000313" key="12">
    <source>
        <dbReference type="EMBL" id="KAF0724423.1"/>
    </source>
</evidence>
<evidence type="ECO:0000256" key="10">
    <source>
        <dbReference type="ARBA" id="ARBA00023136"/>
    </source>
</evidence>
<keyword evidence="10" id="KW-0472">Membrane</keyword>
<evidence type="ECO:0000313" key="13">
    <source>
        <dbReference type="Proteomes" id="UP000481153"/>
    </source>
</evidence>
<accession>A0A6G0WBX6</accession>
<organism evidence="12 13">
    <name type="scientific">Aphanomyces euteiches</name>
    <dbReference type="NCBI Taxonomy" id="100861"/>
    <lineage>
        <taxon>Eukaryota</taxon>
        <taxon>Sar</taxon>
        <taxon>Stramenopiles</taxon>
        <taxon>Oomycota</taxon>
        <taxon>Saprolegniomycetes</taxon>
        <taxon>Saprolegniales</taxon>
        <taxon>Verrucalvaceae</taxon>
        <taxon>Aphanomyces</taxon>
    </lineage>
</organism>
<dbReference type="VEuPathDB" id="FungiDB:AeMF1_008900"/>
<evidence type="ECO:0000256" key="11">
    <source>
        <dbReference type="ARBA" id="ARBA00023170"/>
    </source>
</evidence>
<evidence type="ECO:0000256" key="6">
    <source>
        <dbReference type="ARBA" id="ARBA00022927"/>
    </source>
</evidence>
<keyword evidence="3" id="KW-0813">Transport</keyword>
<sequence>MSAIGALKKLDQKKPDANNASGILGLLQSNAVKRVRETVSWTTKQFWKWYQYGGRFTWIVATTMLFTVIPLGMEIMREADVKEVEGLRVQALKAQGYTSSQIAQMGYVDASNASLTEALQ</sequence>
<keyword evidence="6" id="KW-0653">Protein transport</keyword>
<keyword evidence="8" id="KW-0811">Translocation</keyword>
<comment type="similarity">
    <text evidence="2">Belongs to the Tom22 family.</text>
</comment>
<name>A0A6G0WBX6_9STRA</name>
<dbReference type="CDD" id="cd22884">
    <property type="entry name" value="TOM22"/>
    <property type="match status" value="1"/>
</dbReference>
<dbReference type="InterPro" id="IPR005683">
    <property type="entry name" value="Tom22"/>
</dbReference>
<protein>
    <submittedName>
        <fullName evidence="12">Uncharacterized protein</fullName>
    </submittedName>
</protein>
<proteinExistence type="inferred from homology"/>
<evidence type="ECO:0000256" key="1">
    <source>
        <dbReference type="ARBA" id="ARBA00004572"/>
    </source>
</evidence>
<gene>
    <name evidence="12" type="ORF">Ae201684_016903</name>
</gene>
<dbReference type="Pfam" id="PF04281">
    <property type="entry name" value="Tom22"/>
    <property type="match status" value="1"/>
</dbReference>
<keyword evidence="7" id="KW-1133">Transmembrane helix</keyword>
<evidence type="ECO:0000256" key="9">
    <source>
        <dbReference type="ARBA" id="ARBA00023128"/>
    </source>
</evidence>
<dbReference type="GO" id="GO:0005741">
    <property type="term" value="C:mitochondrial outer membrane"/>
    <property type="evidence" value="ECO:0007669"/>
    <property type="project" value="UniProtKB-SubCell"/>
</dbReference>
<evidence type="ECO:0000256" key="3">
    <source>
        <dbReference type="ARBA" id="ARBA00022448"/>
    </source>
</evidence>
<dbReference type="Proteomes" id="UP000481153">
    <property type="component" value="Unassembled WGS sequence"/>
</dbReference>
<evidence type="ECO:0000256" key="4">
    <source>
        <dbReference type="ARBA" id="ARBA00022692"/>
    </source>
</evidence>
<evidence type="ECO:0000256" key="5">
    <source>
        <dbReference type="ARBA" id="ARBA00022787"/>
    </source>
</evidence>
<keyword evidence="4" id="KW-0812">Transmembrane</keyword>
<dbReference type="AlphaFoldDB" id="A0A6G0WBX6"/>
<dbReference type="EMBL" id="VJMJ01000271">
    <property type="protein sequence ID" value="KAF0724423.1"/>
    <property type="molecule type" value="Genomic_DNA"/>
</dbReference>
<keyword evidence="9" id="KW-0496">Mitochondrion</keyword>
<evidence type="ECO:0000256" key="7">
    <source>
        <dbReference type="ARBA" id="ARBA00022989"/>
    </source>
</evidence>
<reference evidence="12 13" key="1">
    <citation type="submission" date="2019-07" db="EMBL/GenBank/DDBJ databases">
        <title>Genomics analysis of Aphanomyces spp. identifies a new class of oomycete effector associated with host adaptation.</title>
        <authorList>
            <person name="Gaulin E."/>
        </authorList>
    </citation>
    <scope>NUCLEOTIDE SEQUENCE [LARGE SCALE GENOMIC DNA]</scope>
    <source>
        <strain evidence="12 13">ATCC 201684</strain>
    </source>
</reference>
<keyword evidence="13" id="KW-1185">Reference proteome</keyword>